<dbReference type="GO" id="GO:0006811">
    <property type="term" value="P:monoatomic ion transport"/>
    <property type="evidence" value="ECO:0007669"/>
    <property type="project" value="InterPro"/>
</dbReference>
<dbReference type="Pfam" id="PF02932">
    <property type="entry name" value="Neur_chan_memb"/>
    <property type="match status" value="1"/>
</dbReference>
<reference evidence="3" key="1">
    <citation type="submission" date="2021-06" db="EMBL/GenBank/DDBJ databases">
        <title>Parelaphostrongylus tenuis whole genome reference sequence.</title>
        <authorList>
            <person name="Garwood T.J."/>
            <person name="Larsen P.A."/>
            <person name="Fountain-Jones N.M."/>
            <person name="Garbe J.R."/>
            <person name="Macchietto M.G."/>
            <person name="Kania S.A."/>
            <person name="Gerhold R.W."/>
            <person name="Richards J.E."/>
            <person name="Wolf T.M."/>
        </authorList>
    </citation>
    <scope>NUCLEOTIDE SEQUENCE</scope>
    <source>
        <strain evidence="3">MNPRO001-30</strain>
        <tissue evidence="3">Meninges</tissue>
    </source>
</reference>
<evidence type="ECO:0000313" key="4">
    <source>
        <dbReference type="Proteomes" id="UP001196413"/>
    </source>
</evidence>
<proteinExistence type="predicted"/>
<dbReference type="Proteomes" id="UP001196413">
    <property type="component" value="Unassembled WGS sequence"/>
</dbReference>
<dbReference type="Gene3D" id="1.20.58.390">
    <property type="entry name" value="Neurotransmitter-gated ion-channel transmembrane domain"/>
    <property type="match status" value="1"/>
</dbReference>
<keyword evidence="4" id="KW-1185">Reference proteome</keyword>
<dbReference type="SUPFAM" id="SSF90112">
    <property type="entry name" value="Neurotransmitter-gated ion-channel transmembrane pore"/>
    <property type="match status" value="1"/>
</dbReference>
<sequence length="167" mass="19096">MLCRRCGFYKKQFQKTVFEIEMATKNKKEAMPTVNSLFLGLPMLNRSKSVKPDTTSAIMADKLNRKRSTYIGRTFDRNMKPSWSGSSVRDKLRRAEQNVQYIAQTLTERRQGEELEADWQFVSLVIDRILLVIFAFTITAGTLVTVLSAPSITDTREPISATQSFNM</sequence>
<organism evidence="3 4">
    <name type="scientific">Parelaphostrongylus tenuis</name>
    <name type="common">Meningeal worm</name>
    <dbReference type="NCBI Taxonomy" id="148309"/>
    <lineage>
        <taxon>Eukaryota</taxon>
        <taxon>Metazoa</taxon>
        <taxon>Ecdysozoa</taxon>
        <taxon>Nematoda</taxon>
        <taxon>Chromadorea</taxon>
        <taxon>Rhabditida</taxon>
        <taxon>Rhabditina</taxon>
        <taxon>Rhabditomorpha</taxon>
        <taxon>Strongyloidea</taxon>
        <taxon>Metastrongylidae</taxon>
        <taxon>Parelaphostrongylus</taxon>
    </lineage>
</organism>
<keyword evidence="1" id="KW-0472">Membrane</keyword>
<dbReference type="AlphaFoldDB" id="A0AAD5MIA1"/>
<evidence type="ECO:0000256" key="1">
    <source>
        <dbReference type="SAM" id="Phobius"/>
    </source>
</evidence>
<feature type="domain" description="Neurotransmitter-gated ion-channel transmembrane" evidence="2">
    <location>
        <begin position="64"/>
        <end position="144"/>
    </location>
</feature>
<accession>A0AAD5MIA1</accession>
<dbReference type="InterPro" id="IPR006029">
    <property type="entry name" value="Neurotrans-gated_channel_TM"/>
</dbReference>
<feature type="transmembrane region" description="Helical" evidence="1">
    <location>
        <begin position="129"/>
        <end position="149"/>
    </location>
</feature>
<evidence type="ECO:0000259" key="2">
    <source>
        <dbReference type="Pfam" id="PF02932"/>
    </source>
</evidence>
<dbReference type="EMBL" id="JAHQIW010000671">
    <property type="protein sequence ID" value="KAJ1349477.1"/>
    <property type="molecule type" value="Genomic_DNA"/>
</dbReference>
<keyword evidence="1" id="KW-0812">Transmembrane</keyword>
<comment type="caution">
    <text evidence="3">The sequence shown here is derived from an EMBL/GenBank/DDBJ whole genome shotgun (WGS) entry which is preliminary data.</text>
</comment>
<evidence type="ECO:0000313" key="3">
    <source>
        <dbReference type="EMBL" id="KAJ1349477.1"/>
    </source>
</evidence>
<dbReference type="InterPro" id="IPR036719">
    <property type="entry name" value="Neuro-gated_channel_TM_sf"/>
</dbReference>
<dbReference type="GO" id="GO:0016020">
    <property type="term" value="C:membrane"/>
    <property type="evidence" value="ECO:0007669"/>
    <property type="project" value="InterPro"/>
</dbReference>
<dbReference type="InterPro" id="IPR038050">
    <property type="entry name" value="Neuro_actylchol_rec"/>
</dbReference>
<gene>
    <name evidence="3" type="ORF">KIN20_005052</name>
</gene>
<keyword evidence="1" id="KW-1133">Transmembrane helix</keyword>
<name>A0AAD5MIA1_PARTN</name>
<protein>
    <recommendedName>
        <fullName evidence="2">Neurotransmitter-gated ion-channel transmembrane domain-containing protein</fullName>
    </recommendedName>
</protein>